<dbReference type="RefSeq" id="WP_202013749.1">
    <property type="nucleotide sequence ID" value="NZ_JAERRB010000009.1"/>
</dbReference>
<dbReference type="SUPFAM" id="SSF140804">
    <property type="entry name" value="YidB-like"/>
    <property type="match status" value="1"/>
</dbReference>
<comment type="caution">
    <text evidence="1">The sequence shown here is derived from an EMBL/GenBank/DDBJ whole genome shotgun (WGS) entry which is preliminary data.</text>
</comment>
<dbReference type="InterPro" id="IPR027405">
    <property type="entry name" value="YidB-like"/>
</dbReference>
<name>A0ABS1KXY4_9BACT</name>
<gene>
    <name evidence="1" type="ORF">JI741_22910</name>
</gene>
<organism evidence="1 2">
    <name type="scientific">Chryseolinea lacunae</name>
    <dbReference type="NCBI Taxonomy" id="2801331"/>
    <lineage>
        <taxon>Bacteria</taxon>
        <taxon>Pseudomonadati</taxon>
        <taxon>Bacteroidota</taxon>
        <taxon>Cytophagia</taxon>
        <taxon>Cytophagales</taxon>
        <taxon>Fulvivirgaceae</taxon>
        <taxon>Chryseolinea</taxon>
    </lineage>
</organism>
<sequence length="164" mass="16762">MLDQLIKLVEQNAGDAIVRNQAVPDKFNNAAIQDVAQQIFSGLQGQVGAGNFQQITSMFNGGAGSLSSNPMVTQIVSGIAGNLASKFGVSPQAAQSIAGSLIPQVMNQFVNKTNDPNDNDFDLQSMLQSFGGNSDLGSILGKVTGGSSSQGSGDLGGMLGKILG</sequence>
<evidence type="ECO:0000313" key="1">
    <source>
        <dbReference type="EMBL" id="MBL0744102.1"/>
    </source>
</evidence>
<keyword evidence="2" id="KW-1185">Reference proteome</keyword>
<protein>
    <recommendedName>
        <fullName evidence="3">DUF937 domain-containing protein</fullName>
    </recommendedName>
</protein>
<evidence type="ECO:0008006" key="3">
    <source>
        <dbReference type="Google" id="ProtNLM"/>
    </source>
</evidence>
<dbReference type="Proteomes" id="UP000613030">
    <property type="component" value="Unassembled WGS sequence"/>
</dbReference>
<proteinExistence type="predicted"/>
<evidence type="ECO:0000313" key="2">
    <source>
        <dbReference type="Proteomes" id="UP000613030"/>
    </source>
</evidence>
<reference evidence="1 2" key="1">
    <citation type="submission" date="2021-01" db="EMBL/GenBank/DDBJ databases">
        <title>Chryseolinea sp. Jin1 Genome sequencing and assembly.</title>
        <authorList>
            <person name="Kim I."/>
        </authorList>
    </citation>
    <scope>NUCLEOTIDE SEQUENCE [LARGE SCALE GENOMIC DNA]</scope>
    <source>
        <strain evidence="1 2">Jin1</strain>
    </source>
</reference>
<dbReference type="Pfam" id="PF06078">
    <property type="entry name" value="DUF937"/>
    <property type="match status" value="1"/>
</dbReference>
<dbReference type="InterPro" id="IPR009282">
    <property type="entry name" value="DUF937"/>
</dbReference>
<dbReference type="EMBL" id="JAERRB010000009">
    <property type="protein sequence ID" value="MBL0744102.1"/>
    <property type="molecule type" value="Genomic_DNA"/>
</dbReference>
<accession>A0ABS1KXY4</accession>